<dbReference type="InterPro" id="IPR011042">
    <property type="entry name" value="6-blade_b-propeller_TolB-like"/>
</dbReference>
<gene>
    <name evidence="2" type="ORF">LTR69_010569</name>
</gene>
<reference evidence="2 3" key="1">
    <citation type="submission" date="2023-08" db="EMBL/GenBank/DDBJ databases">
        <title>Black Yeasts Isolated from many extreme environments.</title>
        <authorList>
            <person name="Coleine C."/>
            <person name="Stajich J.E."/>
            <person name="Selbmann L."/>
        </authorList>
    </citation>
    <scope>NUCLEOTIDE SEQUENCE [LARGE SCALE GENOMIC DNA]</scope>
    <source>
        <strain evidence="2 3">CCFEE 6328</strain>
    </source>
</reference>
<dbReference type="InterPro" id="IPR052998">
    <property type="entry name" value="Hetero-Diels-Alderase-like"/>
</dbReference>
<feature type="chain" id="PRO_5046183813" description="SMP-30/Gluconolactonase/LRE-like region domain-containing protein" evidence="1">
    <location>
        <begin position="29"/>
        <end position="351"/>
    </location>
</feature>
<evidence type="ECO:0000256" key="1">
    <source>
        <dbReference type="SAM" id="SignalP"/>
    </source>
</evidence>
<evidence type="ECO:0000313" key="2">
    <source>
        <dbReference type="EMBL" id="KAK5050713.1"/>
    </source>
</evidence>
<proteinExistence type="predicted"/>
<dbReference type="Gene3D" id="2.120.10.30">
    <property type="entry name" value="TolB, C-terminal domain"/>
    <property type="match status" value="1"/>
</dbReference>
<keyword evidence="3" id="KW-1185">Reference proteome</keyword>
<accession>A0ABR0IWX8</accession>
<keyword evidence="1" id="KW-0732">Signal</keyword>
<sequence>MLVFKAYLIVSALALHVQAIALVPRATALPPEAITVRRFPDGTALENLAVRKDGTILMTSLYTREIFYVDPQNPTNVYSIAIFPPGDTFTSIAEHGDDMFYVVSTSFQPVNHTPTSADTEKVWRFDMSQYSGSGNTSLPLTLVSNVTRGGFLDGLTSINGTGYLLVTDAEQSLIWRINTVTGAYDVSLNSSALAPIGTGAVLPNGTVGTNGVVYRAPYAFFSNTHKKTYGRYVVDSVGRAVEGSLEILGNDTVIDDLQPVHGNGLGAYLTAPIVNQIVYASGTGQTTPVAGVGGPTSVRWGRTKQDRNTLYISSTGDNTAYAGVSDPAAVLDVGRSLSKIELGSSWDDWRV</sequence>
<organism evidence="2 3">
    <name type="scientific">Exophiala sideris</name>
    <dbReference type="NCBI Taxonomy" id="1016849"/>
    <lineage>
        <taxon>Eukaryota</taxon>
        <taxon>Fungi</taxon>
        <taxon>Dikarya</taxon>
        <taxon>Ascomycota</taxon>
        <taxon>Pezizomycotina</taxon>
        <taxon>Eurotiomycetes</taxon>
        <taxon>Chaetothyriomycetidae</taxon>
        <taxon>Chaetothyriales</taxon>
        <taxon>Herpotrichiellaceae</taxon>
        <taxon>Exophiala</taxon>
    </lineage>
</organism>
<name>A0ABR0IWX8_9EURO</name>
<feature type="signal peptide" evidence="1">
    <location>
        <begin position="1"/>
        <end position="28"/>
    </location>
</feature>
<comment type="caution">
    <text evidence="2">The sequence shown here is derived from an EMBL/GenBank/DDBJ whole genome shotgun (WGS) entry which is preliminary data.</text>
</comment>
<dbReference type="SUPFAM" id="SSF63829">
    <property type="entry name" value="Calcium-dependent phosphotriesterase"/>
    <property type="match status" value="1"/>
</dbReference>
<evidence type="ECO:0008006" key="4">
    <source>
        <dbReference type="Google" id="ProtNLM"/>
    </source>
</evidence>
<dbReference type="EMBL" id="JAVRRF010000037">
    <property type="protein sequence ID" value="KAK5050713.1"/>
    <property type="molecule type" value="Genomic_DNA"/>
</dbReference>
<dbReference type="PANTHER" id="PTHR42060:SF1">
    <property type="entry name" value="NHL REPEAT-CONTAINING PROTEIN"/>
    <property type="match status" value="1"/>
</dbReference>
<evidence type="ECO:0000313" key="3">
    <source>
        <dbReference type="Proteomes" id="UP001345691"/>
    </source>
</evidence>
<dbReference type="Proteomes" id="UP001345691">
    <property type="component" value="Unassembled WGS sequence"/>
</dbReference>
<protein>
    <recommendedName>
        <fullName evidence="4">SMP-30/Gluconolactonase/LRE-like region domain-containing protein</fullName>
    </recommendedName>
</protein>
<dbReference type="PANTHER" id="PTHR42060">
    <property type="entry name" value="NHL REPEAT-CONTAINING PROTEIN-RELATED"/>
    <property type="match status" value="1"/>
</dbReference>